<feature type="compositionally biased region" description="Low complexity" evidence="3">
    <location>
        <begin position="26"/>
        <end position="46"/>
    </location>
</feature>
<dbReference type="Proteomes" id="UP000179807">
    <property type="component" value="Unassembled WGS sequence"/>
</dbReference>
<evidence type="ECO:0000256" key="3">
    <source>
        <dbReference type="SAM" id="MobiDB-lite"/>
    </source>
</evidence>
<feature type="region of interest" description="Disordered" evidence="3">
    <location>
        <begin position="423"/>
        <end position="472"/>
    </location>
</feature>
<dbReference type="PROSITE" id="PS50011">
    <property type="entry name" value="PROTEIN_KINASE_DOM"/>
    <property type="match status" value="1"/>
</dbReference>
<keyword evidence="1" id="KW-0547">Nucleotide-binding</keyword>
<dbReference type="Pfam" id="PF00069">
    <property type="entry name" value="Pkinase"/>
    <property type="match status" value="2"/>
</dbReference>
<dbReference type="InterPro" id="IPR000719">
    <property type="entry name" value="Prot_kinase_dom"/>
</dbReference>
<dbReference type="GO" id="GO:0035556">
    <property type="term" value="P:intracellular signal transduction"/>
    <property type="evidence" value="ECO:0007669"/>
    <property type="project" value="TreeGrafter"/>
</dbReference>
<evidence type="ECO:0000259" key="4">
    <source>
        <dbReference type="PROSITE" id="PS50011"/>
    </source>
</evidence>
<feature type="domain" description="Protein kinase" evidence="4">
    <location>
        <begin position="107"/>
        <end position="595"/>
    </location>
</feature>
<organism evidence="5 6">
    <name type="scientific">Tritrichomonas foetus</name>
    <dbReference type="NCBI Taxonomy" id="1144522"/>
    <lineage>
        <taxon>Eukaryota</taxon>
        <taxon>Metamonada</taxon>
        <taxon>Parabasalia</taxon>
        <taxon>Tritrichomonadida</taxon>
        <taxon>Tritrichomonadidae</taxon>
        <taxon>Tritrichomonas</taxon>
    </lineage>
</organism>
<feature type="compositionally biased region" description="Basic and acidic residues" evidence="3">
    <location>
        <begin position="370"/>
        <end position="384"/>
    </location>
</feature>
<dbReference type="PANTHER" id="PTHR24346:SF77">
    <property type="entry name" value="SERINE THREONINE PROTEIN KINASE"/>
    <property type="match status" value="1"/>
</dbReference>
<evidence type="ECO:0000313" key="6">
    <source>
        <dbReference type="Proteomes" id="UP000179807"/>
    </source>
</evidence>
<evidence type="ECO:0000256" key="2">
    <source>
        <dbReference type="ARBA" id="ARBA00022840"/>
    </source>
</evidence>
<name>A0A1J4KF36_9EUKA</name>
<dbReference type="RefSeq" id="XP_068361516.1">
    <property type="nucleotide sequence ID" value="XM_068502981.1"/>
</dbReference>
<dbReference type="AlphaFoldDB" id="A0A1J4KF36"/>
<reference evidence="5" key="1">
    <citation type="submission" date="2016-10" db="EMBL/GenBank/DDBJ databases">
        <authorList>
            <person name="Benchimol M."/>
            <person name="Almeida L.G."/>
            <person name="Vasconcelos A.T."/>
            <person name="Perreira-Neves A."/>
            <person name="Rosa I.A."/>
            <person name="Tasca T."/>
            <person name="Bogo M.R."/>
            <person name="de Souza W."/>
        </authorList>
    </citation>
    <scope>NUCLEOTIDE SEQUENCE [LARGE SCALE GENOMIC DNA]</scope>
    <source>
        <strain evidence="5">K</strain>
    </source>
</reference>
<protein>
    <recommendedName>
        <fullName evidence="4">Protein kinase domain-containing protein</fullName>
    </recommendedName>
</protein>
<dbReference type="GO" id="GO:0004674">
    <property type="term" value="F:protein serine/threonine kinase activity"/>
    <property type="evidence" value="ECO:0007669"/>
    <property type="project" value="TreeGrafter"/>
</dbReference>
<keyword evidence="2" id="KW-0067">ATP-binding</keyword>
<dbReference type="Gene3D" id="3.30.200.20">
    <property type="entry name" value="Phosphorylase Kinase, domain 1"/>
    <property type="match status" value="1"/>
</dbReference>
<dbReference type="InterPro" id="IPR011009">
    <property type="entry name" value="Kinase-like_dom_sf"/>
</dbReference>
<gene>
    <name evidence="5" type="ORF">TRFO_23139</name>
</gene>
<dbReference type="GO" id="GO:0005737">
    <property type="term" value="C:cytoplasm"/>
    <property type="evidence" value="ECO:0007669"/>
    <property type="project" value="TreeGrafter"/>
</dbReference>
<evidence type="ECO:0000256" key="1">
    <source>
        <dbReference type="ARBA" id="ARBA00022741"/>
    </source>
</evidence>
<dbReference type="Gene3D" id="1.10.510.10">
    <property type="entry name" value="Transferase(Phosphotransferase) domain 1"/>
    <property type="match status" value="2"/>
</dbReference>
<feature type="compositionally biased region" description="Low complexity" evidence="3">
    <location>
        <begin position="293"/>
        <end position="309"/>
    </location>
</feature>
<dbReference type="SMART" id="SM00220">
    <property type="entry name" value="S_TKc"/>
    <property type="match status" value="1"/>
</dbReference>
<keyword evidence="6" id="KW-1185">Reference proteome</keyword>
<feature type="region of interest" description="Disordered" evidence="3">
    <location>
        <begin position="287"/>
        <end position="404"/>
    </location>
</feature>
<feature type="compositionally biased region" description="Polar residues" evidence="3">
    <location>
        <begin position="322"/>
        <end position="333"/>
    </location>
</feature>
<dbReference type="GeneID" id="94837685"/>
<accession>A0A1J4KF36</accession>
<sequence>MGSCLSQPLQKVPNPSSGSNPNHAYSGKTSRSSYGHSSHSTNSKSAKVSKSKKKEAEGSGNNSNGPPIVITTQSLSSNDDQCAEQTRPYFSFTSFMIQNENPQIFEWIFEREIAKGSLSQIYLVKHSETGEIFAAKVYNNAVLHRQTLGNEDPPYVCVFREVEVLSKLFHPSVLTVLEVIEDVPTNSSILVVPYAAQGIFTENRGDMTIQNVMVCFYQICEALRYVHAMGFVHRNVRPESILMFDDFYFVLSDFKLATKIFNFDGNNSEGAAAGTSEQRSSFYRKVNERHSITPSNSINTKKSNKTSNNQGDNHEMKKHSKSYASFSVSGLSESSNNHLNNHTNNDSNNNSNKNSNNNSNKNSNNNSNKDSNHNSNKDSNHNFNKDSYNNSNKDSKKNVENLNTENYVSNDVKIDIENRDDNIENQIVNNRKMKKESNPDSNSNTRRSTSKLKREYSRSSQSRNLGFPPNCGGYGNLKNSNVNKDFLMLNDVKGTLAYLSPEECSGKPFDGRLSDTWSYGVSLYYALFGRLPFNLSEKSNLIVAGVSKVLETETLDFPKDLDMLHEGIPALLTGLLERDPSKRMTLDEASNSDVFSEAREITRINNESKTLSSLMLNVSETSG</sequence>
<dbReference type="SUPFAM" id="SSF56112">
    <property type="entry name" value="Protein kinase-like (PK-like)"/>
    <property type="match status" value="1"/>
</dbReference>
<feature type="region of interest" description="Disordered" evidence="3">
    <location>
        <begin position="1"/>
        <end position="78"/>
    </location>
</feature>
<feature type="compositionally biased region" description="Polar residues" evidence="3">
    <location>
        <begin position="1"/>
        <end position="23"/>
    </location>
</feature>
<proteinExistence type="predicted"/>
<dbReference type="VEuPathDB" id="TrichDB:TRFO_23139"/>
<dbReference type="OrthoDB" id="68483at2759"/>
<dbReference type="GO" id="GO:0005524">
    <property type="term" value="F:ATP binding"/>
    <property type="evidence" value="ECO:0007669"/>
    <property type="project" value="UniProtKB-KW"/>
</dbReference>
<dbReference type="CDD" id="cd00180">
    <property type="entry name" value="PKc"/>
    <property type="match status" value="1"/>
</dbReference>
<feature type="compositionally biased region" description="Polar residues" evidence="3">
    <location>
        <begin position="61"/>
        <end position="78"/>
    </location>
</feature>
<evidence type="ECO:0000313" key="5">
    <source>
        <dbReference type="EMBL" id="OHT08380.1"/>
    </source>
</evidence>
<dbReference type="EMBL" id="MLAK01000669">
    <property type="protein sequence ID" value="OHT08380.1"/>
    <property type="molecule type" value="Genomic_DNA"/>
</dbReference>
<comment type="caution">
    <text evidence="5">The sequence shown here is derived from an EMBL/GenBank/DDBJ whole genome shotgun (WGS) entry which is preliminary data.</text>
</comment>
<feature type="compositionally biased region" description="Low complexity" evidence="3">
    <location>
        <begin position="334"/>
        <end position="369"/>
    </location>
</feature>
<dbReference type="PANTHER" id="PTHR24346">
    <property type="entry name" value="MAP/MICROTUBULE AFFINITY-REGULATING KINASE"/>
    <property type="match status" value="1"/>
</dbReference>